<dbReference type="InterPro" id="IPR019248">
    <property type="entry name" value="Glucodextran_C"/>
</dbReference>
<name>A0ABU9CCI5_9BURK</name>
<keyword evidence="3 5" id="KW-0732">Signal</keyword>
<evidence type="ECO:0000256" key="4">
    <source>
        <dbReference type="SAM" id="MobiDB-lite"/>
    </source>
</evidence>
<dbReference type="Pfam" id="PF09985">
    <property type="entry name" value="Glucodextran_C"/>
    <property type="match status" value="1"/>
</dbReference>
<protein>
    <submittedName>
        <fullName evidence="7">Alpha-amylase family glycosyl hydrolase</fullName>
    </submittedName>
</protein>
<organism evidence="7 8">
    <name type="scientific">Pseudaquabacterium inlustre</name>
    <dbReference type="NCBI Taxonomy" id="2984192"/>
    <lineage>
        <taxon>Bacteria</taxon>
        <taxon>Pseudomonadati</taxon>
        <taxon>Pseudomonadota</taxon>
        <taxon>Betaproteobacteria</taxon>
        <taxon>Burkholderiales</taxon>
        <taxon>Sphaerotilaceae</taxon>
        <taxon>Pseudaquabacterium</taxon>
    </lineage>
</organism>
<evidence type="ECO:0000256" key="2">
    <source>
        <dbReference type="ARBA" id="ARBA00022723"/>
    </source>
</evidence>
<dbReference type="GO" id="GO:0016787">
    <property type="term" value="F:hydrolase activity"/>
    <property type="evidence" value="ECO:0007669"/>
    <property type="project" value="UniProtKB-KW"/>
</dbReference>
<feature type="compositionally biased region" description="Basic and acidic residues" evidence="4">
    <location>
        <begin position="666"/>
        <end position="678"/>
    </location>
</feature>
<dbReference type="Pfam" id="PF00128">
    <property type="entry name" value="Alpha-amylase"/>
    <property type="match status" value="1"/>
</dbReference>
<proteinExistence type="predicted"/>
<dbReference type="SMART" id="SM00642">
    <property type="entry name" value="Aamy"/>
    <property type="match status" value="1"/>
</dbReference>
<comment type="caution">
    <text evidence="7">The sequence shown here is derived from an EMBL/GenBank/DDBJ whole genome shotgun (WGS) entry which is preliminary data.</text>
</comment>
<feature type="region of interest" description="Disordered" evidence="4">
    <location>
        <begin position="666"/>
        <end position="685"/>
    </location>
</feature>
<dbReference type="InterPro" id="IPR017853">
    <property type="entry name" value="GH"/>
</dbReference>
<feature type="domain" description="Glycosyl hydrolase family 13 catalytic" evidence="6">
    <location>
        <begin position="37"/>
        <end position="455"/>
    </location>
</feature>
<keyword evidence="8" id="KW-1185">Reference proteome</keyword>
<evidence type="ECO:0000256" key="3">
    <source>
        <dbReference type="ARBA" id="ARBA00022729"/>
    </source>
</evidence>
<dbReference type="Gene3D" id="2.60.40.1190">
    <property type="match status" value="1"/>
</dbReference>
<dbReference type="EMBL" id="JBBUTH010000002">
    <property type="protein sequence ID" value="MEK8049585.1"/>
    <property type="molecule type" value="Genomic_DNA"/>
</dbReference>
<feature type="signal peptide" evidence="5">
    <location>
        <begin position="1"/>
        <end position="16"/>
    </location>
</feature>
<keyword evidence="7" id="KW-0378">Hydrolase</keyword>
<keyword evidence="2" id="KW-0479">Metal-binding</keyword>
<dbReference type="PANTHER" id="PTHR10357">
    <property type="entry name" value="ALPHA-AMYLASE FAMILY MEMBER"/>
    <property type="match status" value="1"/>
</dbReference>
<evidence type="ECO:0000259" key="6">
    <source>
        <dbReference type="SMART" id="SM00642"/>
    </source>
</evidence>
<reference evidence="7 8" key="1">
    <citation type="submission" date="2024-04" db="EMBL/GenBank/DDBJ databases">
        <title>Novel species of the genus Ideonella isolated from streams.</title>
        <authorList>
            <person name="Lu H."/>
        </authorList>
    </citation>
    <scope>NUCLEOTIDE SEQUENCE [LARGE SCALE GENOMIC DNA]</scope>
    <source>
        <strain evidence="7 8">DXS22W</strain>
    </source>
</reference>
<dbReference type="Proteomes" id="UP001365405">
    <property type="component" value="Unassembled WGS sequence"/>
</dbReference>
<sequence length="876" mass="95028">MRWALAWALAIPPATAADTPLRLHVPSPDWRDQVMYFVLTDRFDDGDVRNNDQGAGEYRPGSAAHYQGGDFAGLQRRLDYIRGLGATALWITPPVANLWWDPQAGSSGYHGYWARHFAEVDAHLGTLADYQRLSDALHRRGMYLVQDIVVNHTGNFFGYPGGWNARQPAWGWQANTGALPTARPTQAPFDRNDPRDATQRRDGIYHWTPDVRDYTRRSQVLDWQMSGLDDLNTGNAAVRRALRASYGHWIREAGVDAYRVDTAFYVPPAFFDDFLHAADPAAPGIDRVARQTGRQSFFSFGEGFAIDPPGRSAGTRLIERYATRPDGAPRLPGMLNFPLYGSLGAVFARGAPTAELAQRIQAMMRLHRQPHLLPSFVDNHDVDRFLAGGSEAGLKQALLALMTLPGIPVLYYGTEQGFTEPRASMFAAGEGSGGRDRFDTDAPLYRWLQRATALRHAQPALRRGQPVLLRSSEAGPGVLAWRMDHGTQRLLVAFNTAAQPALMDGLPVGALPGATLAGLFAIDGDTAPLRADAHGRVNAVLPPLSGQVWALPAGPAAAPANAKAPASTPAPVLDAPVLDAVNDRLLARGRARPGQALQLVLDDDLAQAVPVTAGPDGRWQATLDTGAMIDPRARHRLVAWDAASGQASAPRLLRVPRPWTLLAEHADPAGDDHGRDGATRYPTDPGWGAHRQMDLRGLRVWRAGGALKIELALHRLTRSWNPANGFDHVAFTLFLGRAGATDGRTEMPLQDGTLPGGMRWQLRLRAHGWSNALFSADGASATQEGKPVTPGALLDTDARRHTVTFTLPASALRTLRGHAPTSDATATDPLSGLQLYVNTWDWDGGYRERTPEPGSHTPGGAPGPKLMDEIGPVTLR</sequence>
<dbReference type="SUPFAM" id="SSF51445">
    <property type="entry name" value="(Trans)glycosidases"/>
    <property type="match status" value="1"/>
</dbReference>
<evidence type="ECO:0000256" key="1">
    <source>
        <dbReference type="ARBA" id="ARBA00001913"/>
    </source>
</evidence>
<evidence type="ECO:0000313" key="7">
    <source>
        <dbReference type="EMBL" id="MEK8049585.1"/>
    </source>
</evidence>
<gene>
    <name evidence="7" type="ORF">AACH10_04975</name>
</gene>
<evidence type="ECO:0000313" key="8">
    <source>
        <dbReference type="Proteomes" id="UP001365405"/>
    </source>
</evidence>
<dbReference type="Gene3D" id="3.20.20.80">
    <property type="entry name" value="Glycosidases"/>
    <property type="match status" value="1"/>
</dbReference>
<dbReference type="SUPFAM" id="SSF49344">
    <property type="entry name" value="CBD9-like"/>
    <property type="match status" value="1"/>
</dbReference>
<evidence type="ECO:0000256" key="5">
    <source>
        <dbReference type="SAM" id="SignalP"/>
    </source>
</evidence>
<dbReference type="InterPro" id="IPR006047">
    <property type="entry name" value="GH13_cat_dom"/>
</dbReference>
<accession>A0ABU9CCI5</accession>
<comment type="cofactor">
    <cofactor evidence="1">
        <name>Ca(2+)</name>
        <dbReference type="ChEBI" id="CHEBI:29108"/>
    </cofactor>
</comment>
<feature type="region of interest" description="Disordered" evidence="4">
    <location>
        <begin position="844"/>
        <end position="876"/>
    </location>
</feature>
<dbReference type="RefSeq" id="WP_341409266.1">
    <property type="nucleotide sequence ID" value="NZ_JBBUTH010000002.1"/>
</dbReference>
<feature type="chain" id="PRO_5046552800" evidence="5">
    <location>
        <begin position="17"/>
        <end position="876"/>
    </location>
</feature>
<dbReference type="PANTHER" id="PTHR10357:SF215">
    <property type="entry name" value="ALPHA-AMYLASE 1"/>
    <property type="match status" value="1"/>
</dbReference>